<sequence length="133" mass="13329">MAVTVSDHARQHRYRVIAALVVALGVLVAVLPLVSLPESSGPMAFLISAVQVVAGVVGAAVAIAGVYSYRTGNPQAAVAAGLMIVGFVAVGAVGGLVETSGGPLVPIWVWMVSILAVVLGSLAVSDRVRDGGE</sequence>
<organism evidence="2 3">
    <name type="scientific">Halogranum rubrum</name>
    <dbReference type="NCBI Taxonomy" id="553466"/>
    <lineage>
        <taxon>Archaea</taxon>
        <taxon>Methanobacteriati</taxon>
        <taxon>Methanobacteriota</taxon>
        <taxon>Stenosarchaea group</taxon>
        <taxon>Halobacteria</taxon>
        <taxon>Halobacteriales</taxon>
        <taxon>Haloferacaceae</taxon>
    </lineage>
</organism>
<feature type="transmembrane region" description="Helical" evidence="1">
    <location>
        <begin position="76"/>
        <end position="97"/>
    </location>
</feature>
<proteinExistence type="predicted"/>
<dbReference type="AlphaFoldDB" id="A0A1I4H9Y0"/>
<keyword evidence="1" id="KW-0812">Transmembrane</keyword>
<dbReference type="Proteomes" id="UP000199607">
    <property type="component" value="Unassembled WGS sequence"/>
</dbReference>
<feature type="transmembrane region" description="Helical" evidence="1">
    <location>
        <begin position="103"/>
        <end position="124"/>
    </location>
</feature>
<evidence type="ECO:0000313" key="2">
    <source>
        <dbReference type="EMBL" id="SFL38580.1"/>
    </source>
</evidence>
<dbReference type="STRING" id="553466.SAMN04487950_3575"/>
<accession>A0A1I4H9Y0</accession>
<keyword evidence="1" id="KW-1133">Transmembrane helix</keyword>
<feature type="transmembrane region" description="Helical" evidence="1">
    <location>
        <begin position="16"/>
        <end position="37"/>
    </location>
</feature>
<dbReference type="RefSeq" id="WP_245756929.1">
    <property type="nucleotide sequence ID" value="NZ_FOTC01000005.1"/>
</dbReference>
<evidence type="ECO:0000313" key="3">
    <source>
        <dbReference type="Proteomes" id="UP000199607"/>
    </source>
</evidence>
<gene>
    <name evidence="2" type="ORF">SAMN04487950_3575</name>
</gene>
<reference evidence="3" key="1">
    <citation type="submission" date="2016-10" db="EMBL/GenBank/DDBJ databases">
        <authorList>
            <person name="Varghese N."/>
            <person name="Submissions S."/>
        </authorList>
    </citation>
    <scope>NUCLEOTIDE SEQUENCE [LARGE SCALE GENOMIC DNA]</scope>
    <source>
        <strain evidence="3">CGMCC 1.7738</strain>
    </source>
</reference>
<keyword evidence="3" id="KW-1185">Reference proteome</keyword>
<feature type="transmembrane region" description="Helical" evidence="1">
    <location>
        <begin position="43"/>
        <end position="69"/>
    </location>
</feature>
<dbReference type="EMBL" id="FOTC01000005">
    <property type="protein sequence ID" value="SFL38580.1"/>
    <property type="molecule type" value="Genomic_DNA"/>
</dbReference>
<name>A0A1I4H9Y0_9EURY</name>
<protein>
    <submittedName>
        <fullName evidence="2">Uncharacterized protein</fullName>
    </submittedName>
</protein>
<keyword evidence="1" id="KW-0472">Membrane</keyword>
<evidence type="ECO:0000256" key="1">
    <source>
        <dbReference type="SAM" id="Phobius"/>
    </source>
</evidence>